<sequence length="94" mass="10217">MYLPICAVLYRTGLEFPTGSLTVRLPDMGKLNGRRVLVGITGGIAAYKSVELTRRLREHGAEVRVVLTPAAKKFITPLTLQATSGNPVHESLLD</sequence>
<dbReference type="GO" id="GO:0003824">
    <property type="term" value="F:catalytic activity"/>
    <property type="evidence" value="ECO:0007669"/>
    <property type="project" value="InterPro"/>
</dbReference>
<accession>A0A382GBH0</accession>
<dbReference type="InterPro" id="IPR036551">
    <property type="entry name" value="Flavin_trans-like"/>
</dbReference>
<feature type="non-terminal residue" evidence="2">
    <location>
        <position position="94"/>
    </location>
</feature>
<dbReference type="Gene3D" id="3.40.50.1950">
    <property type="entry name" value="Flavin prenyltransferase-like"/>
    <property type="match status" value="1"/>
</dbReference>
<evidence type="ECO:0000313" key="2">
    <source>
        <dbReference type="EMBL" id="SVB72259.1"/>
    </source>
</evidence>
<dbReference type="Pfam" id="PF02441">
    <property type="entry name" value="Flavoprotein"/>
    <property type="match status" value="1"/>
</dbReference>
<feature type="domain" description="Flavoprotein" evidence="1">
    <location>
        <begin position="35"/>
        <end position="82"/>
    </location>
</feature>
<protein>
    <recommendedName>
        <fullName evidence="1">Flavoprotein domain-containing protein</fullName>
    </recommendedName>
</protein>
<proteinExistence type="predicted"/>
<dbReference type="SUPFAM" id="SSF52507">
    <property type="entry name" value="Homo-oligomeric flavin-containing Cys decarboxylases, HFCD"/>
    <property type="match status" value="1"/>
</dbReference>
<dbReference type="EMBL" id="UINC01054485">
    <property type="protein sequence ID" value="SVB72259.1"/>
    <property type="molecule type" value="Genomic_DNA"/>
</dbReference>
<gene>
    <name evidence="2" type="ORF">METZ01_LOCUS225113</name>
</gene>
<name>A0A382GBH0_9ZZZZ</name>
<evidence type="ECO:0000259" key="1">
    <source>
        <dbReference type="Pfam" id="PF02441"/>
    </source>
</evidence>
<dbReference type="InterPro" id="IPR003382">
    <property type="entry name" value="Flavoprotein"/>
</dbReference>
<reference evidence="2" key="1">
    <citation type="submission" date="2018-05" db="EMBL/GenBank/DDBJ databases">
        <authorList>
            <person name="Lanie J.A."/>
            <person name="Ng W.-L."/>
            <person name="Kazmierczak K.M."/>
            <person name="Andrzejewski T.M."/>
            <person name="Davidsen T.M."/>
            <person name="Wayne K.J."/>
            <person name="Tettelin H."/>
            <person name="Glass J.I."/>
            <person name="Rusch D."/>
            <person name="Podicherti R."/>
            <person name="Tsui H.-C.T."/>
            <person name="Winkler M.E."/>
        </authorList>
    </citation>
    <scope>NUCLEOTIDE SEQUENCE</scope>
</reference>
<organism evidence="2">
    <name type="scientific">marine metagenome</name>
    <dbReference type="NCBI Taxonomy" id="408172"/>
    <lineage>
        <taxon>unclassified sequences</taxon>
        <taxon>metagenomes</taxon>
        <taxon>ecological metagenomes</taxon>
    </lineage>
</organism>
<dbReference type="AlphaFoldDB" id="A0A382GBH0"/>